<accession>A0ACA9S7E6</accession>
<keyword evidence="2" id="KW-1185">Reference proteome</keyword>
<dbReference type="Proteomes" id="UP000789920">
    <property type="component" value="Unassembled WGS sequence"/>
</dbReference>
<organism evidence="1 2">
    <name type="scientific">Racocetra persica</name>
    <dbReference type="NCBI Taxonomy" id="160502"/>
    <lineage>
        <taxon>Eukaryota</taxon>
        <taxon>Fungi</taxon>
        <taxon>Fungi incertae sedis</taxon>
        <taxon>Mucoromycota</taxon>
        <taxon>Glomeromycotina</taxon>
        <taxon>Glomeromycetes</taxon>
        <taxon>Diversisporales</taxon>
        <taxon>Gigasporaceae</taxon>
        <taxon>Racocetra</taxon>
    </lineage>
</organism>
<sequence length="44" mass="5138">TTPTPRITAPRIAIPRIIEKAKVIEKNRLLKLMKNKNKKKETKK</sequence>
<comment type="caution">
    <text evidence="1">The sequence shown here is derived from an EMBL/GenBank/DDBJ whole genome shotgun (WGS) entry which is preliminary data.</text>
</comment>
<gene>
    <name evidence="1" type="ORF">RPERSI_LOCUS27076</name>
</gene>
<proteinExistence type="predicted"/>
<evidence type="ECO:0000313" key="2">
    <source>
        <dbReference type="Proteomes" id="UP000789920"/>
    </source>
</evidence>
<dbReference type="EMBL" id="CAJVQC010094507">
    <property type="protein sequence ID" value="CAG8827840.1"/>
    <property type="molecule type" value="Genomic_DNA"/>
</dbReference>
<reference evidence="1" key="1">
    <citation type="submission" date="2021-06" db="EMBL/GenBank/DDBJ databases">
        <authorList>
            <person name="Kallberg Y."/>
            <person name="Tangrot J."/>
            <person name="Rosling A."/>
        </authorList>
    </citation>
    <scope>NUCLEOTIDE SEQUENCE</scope>
    <source>
        <strain evidence="1">MA461A</strain>
    </source>
</reference>
<evidence type="ECO:0000313" key="1">
    <source>
        <dbReference type="EMBL" id="CAG8827840.1"/>
    </source>
</evidence>
<name>A0ACA9S7E6_9GLOM</name>
<feature type="non-terminal residue" evidence="1">
    <location>
        <position position="1"/>
    </location>
</feature>
<protein>
    <submittedName>
        <fullName evidence="1">32974_t:CDS:1</fullName>
    </submittedName>
</protein>